<comment type="caution">
    <text evidence="7">The sequence shown here is derived from an EMBL/GenBank/DDBJ whole genome shotgun (WGS) entry which is preliminary data.</text>
</comment>
<proteinExistence type="predicted"/>
<dbReference type="GO" id="GO:0016020">
    <property type="term" value="C:membrane"/>
    <property type="evidence" value="ECO:0007669"/>
    <property type="project" value="UniProtKB-SubCell"/>
</dbReference>
<evidence type="ECO:0000259" key="6">
    <source>
        <dbReference type="Pfam" id="PF00892"/>
    </source>
</evidence>
<feature type="transmembrane region" description="Helical" evidence="5">
    <location>
        <begin position="110"/>
        <end position="127"/>
    </location>
</feature>
<dbReference type="STRING" id="1141098.A0A1Y2EBM8"/>
<dbReference type="OrthoDB" id="306876at2759"/>
<dbReference type="InterPro" id="IPR000620">
    <property type="entry name" value="EamA_dom"/>
</dbReference>
<feature type="transmembrane region" description="Helical" evidence="5">
    <location>
        <begin position="85"/>
        <end position="104"/>
    </location>
</feature>
<feature type="transmembrane region" description="Helical" evidence="5">
    <location>
        <begin position="43"/>
        <end position="65"/>
    </location>
</feature>
<dbReference type="Proteomes" id="UP000193689">
    <property type="component" value="Unassembled WGS sequence"/>
</dbReference>
<dbReference type="GeneID" id="63771600"/>
<feature type="transmembrane region" description="Helical" evidence="5">
    <location>
        <begin position="207"/>
        <end position="229"/>
    </location>
</feature>
<feature type="transmembrane region" description="Helical" evidence="5">
    <location>
        <begin position="292"/>
        <end position="310"/>
    </location>
</feature>
<accession>A0A1Y2EBM8</accession>
<evidence type="ECO:0000256" key="5">
    <source>
        <dbReference type="SAM" id="Phobius"/>
    </source>
</evidence>
<dbReference type="PANTHER" id="PTHR22911">
    <property type="entry name" value="ACYL-MALONYL CONDENSING ENZYME-RELATED"/>
    <property type="match status" value="1"/>
</dbReference>
<evidence type="ECO:0000313" key="8">
    <source>
        <dbReference type="Proteomes" id="UP000193689"/>
    </source>
</evidence>
<evidence type="ECO:0000256" key="3">
    <source>
        <dbReference type="ARBA" id="ARBA00022989"/>
    </source>
</evidence>
<name>A0A1Y2EBM8_9PEZI</name>
<keyword evidence="4 5" id="KW-0472">Membrane</keyword>
<feature type="domain" description="EamA" evidence="6">
    <location>
        <begin position="17"/>
        <end position="151"/>
    </location>
</feature>
<keyword evidence="8" id="KW-1185">Reference proteome</keyword>
<comment type="subcellular location">
    <subcellularLocation>
        <location evidence="1">Membrane</location>
        <topology evidence="1">Multi-pass membrane protein</topology>
    </subcellularLocation>
</comment>
<evidence type="ECO:0000256" key="2">
    <source>
        <dbReference type="ARBA" id="ARBA00022692"/>
    </source>
</evidence>
<keyword evidence="3 5" id="KW-1133">Transmembrane helix</keyword>
<evidence type="ECO:0000313" key="7">
    <source>
        <dbReference type="EMBL" id="ORY68979.1"/>
    </source>
</evidence>
<dbReference type="InParanoid" id="A0A1Y2EBM8"/>
<protein>
    <recommendedName>
        <fullName evidence="6">EamA domain-containing protein</fullName>
    </recommendedName>
</protein>
<gene>
    <name evidence="7" type="ORF">BCR38DRAFT_335478</name>
</gene>
<feature type="transmembrane region" description="Helical" evidence="5">
    <location>
        <begin position="139"/>
        <end position="162"/>
    </location>
</feature>
<feature type="transmembrane region" description="Helical" evidence="5">
    <location>
        <begin position="174"/>
        <end position="195"/>
    </location>
</feature>
<evidence type="ECO:0000256" key="1">
    <source>
        <dbReference type="ARBA" id="ARBA00004141"/>
    </source>
</evidence>
<dbReference type="PANTHER" id="PTHR22911:SF6">
    <property type="entry name" value="SOLUTE CARRIER FAMILY 35 MEMBER G1"/>
    <property type="match status" value="1"/>
</dbReference>
<feature type="transmembrane region" description="Helical" evidence="5">
    <location>
        <begin position="235"/>
        <end position="255"/>
    </location>
</feature>
<dbReference type="RefSeq" id="XP_040719266.1">
    <property type="nucleotide sequence ID" value="XM_040855388.1"/>
</dbReference>
<sequence length="348" mass="37133">MEKPSKLSIFARHRSSLFVLGSQVVAALLHALARLLETGSERVHPFTVLQIRLFITVIGSSLYLWRTQSPGFPLGPPELRPLLALRAAGGVLGACGFYVSISYLSLGEATALNFLAPLGALILTRFVDNGTFTLPDRAACGFALVGVVFVLQPESIFGTTAAAAKDPTINPTNYLTGIASGIIGVTGGIVALSAISRIGPRVHPLLSVNWFGICVCILTTVCSFFIPEIVLPTSALSWCLLVLLGFLGLAMEYLLTAGLSTDASSGATVMIYSQVLWALLFDWIIWHVHVNSLTLLGCVGVIVSLSVVTMSKEFWPPSAPSDTLNSYEEESRLDPAFEEAYSAQISLG</sequence>
<keyword evidence="2 5" id="KW-0812">Transmembrane</keyword>
<dbReference type="AlphaFoldDB" id="A0A1Y2EBM8"/>
<dbReference type="SUPFAM" id="SSF103481">
    <property type="entry name" value="Multidrug resistance efflux transporter EmrE"/>
    <property type="match status" value="2"/>
</dbReference>
<reference evidence="7 8" key="1">
    <citation type="submission" date="2016-07" db="EMBL/GenBank/DDBJ databases">
        <title>Pervasive Adenine N6-methylation of Active Genes in Fungi.</title>
        <authorList>
            <consortium name="DOE Joint Genome Institute"/>
            <person name="Mondo S.J."/>
            <person name="Dannebaum R.O."/>
            <person name="Kuo R.C."/>
            <person name="Labutti K."/>
            <person name="Haridas S."/>
            <person name="Kuo A."/>
            <person name="Salamov A."/>
            <person name="Ahrendt S.R."/>
            <person name="Lipzen A."/>
            <person name="Sullivan W."/>
            <person name="Andreopoulos W.B."/>
            <person name="Clum A."/>
            <person name="Lindquist E."/>
            <person name="Daum C."/>
            <person name="Ramamoorthy G.K."/>
            <person name="Gryganskyi A."/>
            <person name="Culley D."/>
            <person name="Magnuson J.K."/>
            <person name="James T.Y."/>
            <person name="O'Malley M.A."/>
            <person name="Stajich J.E."/>
            <person name="Spatafora J.W."/>
            <person name="Visel A."/>
            <person name="Grigoriev I.V."/>
        </authorList>
    </citation>
    <scope>NUCLEOTIDE SEQUENCE [LARGE SCALE GENOMIC DNA]</scope>
    <source>
        <strain evidence="7 8">CBS 129021</strain>
    </source>
</reference>
<dbReference type="InterPro" id="IPR037185">
    <property type="entry name" value="EmrE-like"/>
</dbReference>
<organism evidence="7 8">
    <name type="scientific">Pseudomassariella vexata</name>
    <dbReference type="NCBI Taxonomy" id="1141098"/>
    <lineage>
        <taxon>Eukaryota</taxon>
        <taxon>Fungi</taxon>
        <taxon>Dikarya</taxon>
        <taxon>Ascomycota</taxon>
        <taxon>Pezizomycotina</taxon>
        <taxon>Sordariomycetes</taxon>
        <taxon>Xylariomycetidae</taxon>
        <taxon>Amphisphaeriales</taxon>
        <taxon>Pseudomassariaceae</taxon>
        <taxon>Pseudomassariella</taxon>
    </lineage>
</organism>
<dbReference type="EMBL" id="MCFJ01000003">
    <property type="protein sequence ID" value="ORY68979.1"/>
    <property type="molecule type" value="Genomic_DNA"/>
</dbReference>
<dbReference type="Pfam" id="PF00892">
    <property type="entry name" value="EamA"/>
    <property type="match status" value="1"/>
</dbReference>
<evidence type="ECO:0000256" key="4">
    <source>
        <dbReference type="ARBA" id="ARBA00023136"/>
    </source>
</evidence>